<dbReference type="CDD" id="cd03024">
    <property type="entry name" value="DsbA_FrnE"/>
    <property type="match status" value="1"/>
</dbReference>
<comment type="caution">
    <text evidence="2">The sequence shown here is derived from an EMBL/GenBank/DDBJ whole genome shotgun (WGS) entry which is preliminary data.</text>
</comment>
<accession>A0A1Y2E975</accession>
<gene>
    <name evidence="2" type="ORF">LY90DRAFT_639733</name>
</gene>
<evidence type="ECO:0000313" key="2">
    <source>
        <dbReference type="EMBL" id="ORY68123.1"/>
    </source>
</evidence>
<dbReference type="InterPro" id="IPR001853">
    <property type="entry name" value="DSBA-like_thioredoxin_dom"/>
</dbReference>
<dbReference type="SUPFAM" id="SSF52833">
    <property type="entry name" value="Thioredoxin-like"/>
    <property type="match status" value="1"/>
</dbReference>
<dbReference type="GO" id="GO:0016491">
    <property type="term" value="F:oxidoreductase activity"/>
    <property type="evidence" value="ECO:0007669"/>
    <property type="project" value="InterPro"/>
</dbReference>
<dbReference type="InterPro" id="IPR036249">
    <property type="entry name" value="Thioredoxin-like_sf"/>
</dbReference>
<dbReference type="PANTHER" id="PTHR13887">
    <property type="entry name" value="GLUTATHIONE S-TRANSFERASE KAPPA"/>
    <property type="match status" value="1"/>
</dbReference>
<dbReference type="OrthoDB" id="1930760at2759"/>
<feature type="domain" description="DSBA-like thioredoxin" evidence="1">
    <location>
        <begin position="9"/>
        <end position="209"/>
    </location>
</feature>
<reference evidence="2 3" key="1">
    <citation type="submission" date="2016-08" db="EMBL/GenBank/DDBJ databases">
        <title>A Parts List for Fungal Cellulosomes Revealed by Comparative Genomics.</title>
        <authorList>
            <consortium name="DOE Joint Genome Institute"/>
            <person name="Haitjema C.H."/>
            <person name="Gilmore S.P."/>
            <person name="Henske J.K."/>
            <person name="Solomon K.V."/>
            <person name="De Groot R."/>
            <person name="Kuo A."/>
            <person name="Mondo S.J."/>
            <person name="Salamov A.A."/>
            <person name="Labutti K."/>
            <person name="Zhao Z."/>
            <person name="Chiniquy J."/>
            <person name="Barry K."/>
            <person name="Brewer H.M."/>
            <person name="Purvine S.O."/>
            <person name="Wright A.T."/>
            <person name="Boxma B."/>
            <person name="Van Alen T."/>
            <person name="Hackstein J.H."/>
            <person name="Baker S.E."/>
            <person name="Grigoriev I.V."/>
            <person name="O'Malley M.A."/>
        </authorList>
    </citation>
    <scope>NUCLEOTIDE SEQUENCE [LARGE SCALE GENOMIC DNA]</scope>
    <source>
        <strain evidence="2 3">G1</strain>
    </source>
</reference>
<dbReference type="PANTHER" id="PTHR13887:SF41">
    <property type="entry name" value="THIOREDOXIN SUPERFAMILY PROTEIN"/>
    <property type="match status" value="1"/>
</dbReference>
<dbReference type="AlphaFoldDB" id="A0A1Y2E975"/>
<name>A0A1Y2E975_9FUNG</name>
<proteinExistence type="predicted"/>
<dbReference type="Proteomes" id="UP000193920">
    <property type="component" value="Unassembled WGS sequence"/>
</dbReference>
<organism evidence="2 3">
    <name type="scientific">Neocallimastix californiae</name>
    <dbReference type="NCBI Taxonomy" id="1754190"/>
    <lineage>
        <taxon>Eukaryota</taxon>
        <taxon>Fungi</taxon>
        <taxon>Fungi incertae sedis</taxon>
        <taxon>Chytridiomycota</taxon>
        <taxon>Chytridiomycota incertae sedis</taxon>
        <taxon>Neocallimastigomycetes</taxon>
        <taxon>Neocallimastigales</taxon>
        <taxon>Neocallimastigaceae</taxon>
        <taxon>Neocallimastix</taxon>
    </lineage>
</organism>
<dbReference type="EMBL" id="MCOG01000046">
    <property type="protein sequence ID" value="ORY68123.1"/>
    <property type="molecule type" value="Genomic_DNA"/>
</dbReference>
<dbReference type="Gene3D" id="3.40.30.10">
    <property type="entry name" value="Glutaredoxin"/>
    <property type="match status" value="1"/>
</dbReference>
<dbReference type="Pfam" id="PF01323">
    <property type="entry name" value="DSBA"/>
    <property type="match status" value="1"/>
</dbReference>
<evidence type="ECO:0000313" key="3">
    <source>
        <dbReference type="Proteomes" id="UP000193920"/>
    </source>
</evidence>
<evidence type="ECO:0000259" key="1">
    <source>
        <dbReference type="Pfam" id="PF01323"/>
    </source>
</evidence>
<keyword evidence="3" id="KW-1185">Reference proteome</keyword>
<protein>
    <submittedName>
        <fullName evidence="2">DSBA oxidoreductase</fullName>
    </submittedName>
</protein>
<sequence length="234" mass="26957">MESLNKLDIVYWSDYACPYCYIGEKRLESVLKEMKVDDMVNLKMKSFELNPYTNRKVVSKTDERFAKKYGMTLEEARNEIEEISKMGRDEGIDFRYADTLYTNMLDAHRLTKLAESKGKDINKIIHLLFDAYFTKNLVLSDKSVLIKIGIEVGLKKKEIIKMIESEAFLEDVRKDENEAHKAGVFGVPYFVINDIYIISGCESKDEMKKMIICAIDNELIKSKKGMVCGPDGCH</sequence>